<dbReference type="KEGG" id="mee:DA075_17410"/>
<dbReference type="OrthoDB" id="7998829at2"/>
<gene>
    <name evidence="2" type="ORF">DA075_17410</name>
</gene>
<sequence length="103" mass="10582">MTMAVALLLSAVTVLPLLAHGRHEATGPVAHAMPSTAVQDHATDHQDADELIHHTQSHAQGVMPTAAEAPAAGRASVARPFTCADDACRFGGAAEGPFEPPRA</sequence>
<evidence type="ECO:0008006" key="4">
    <source>
        <dbReference type="Google" id="ProtNLM"/>
    </source>
</evidence>
<dbReference type="AlphaFoldDB" id="A0A2R4WLP5"/>
<evidence type="ECO:0000256" key="1">
    <source>
        <dbReference type="SAM" id="SignalP"/>
    </source>
</evidence>
<protein>
    <recommendedName>
        <fullName evidence="4">Cobalt transporter</fullName>
    </recommendedName>
</protein>
<proteinExistence type="predicted"/>
<feature type="chain" id="PRO_5015308012" description="Cobalt transporter" evidence="1">
    <location>
        <begin position="20"/>
        <end position="103"/>
    </location>
</feature>
<evidence type="ECO:0000313" key="3">
    <source>
        <dbReference type="Proteomes" id="UP000244755"/>
    </source>
</evidence>
<organism evidence="2 3">
    <name type="scientific">Methylobacterium currus</name>
    <dbReference type="NCBI Taxonomy" id="2051553"/>
    <lineage>
        <taxon>Bacteria</taxon>
        <taxon>Pseudomonadati</taxon>
        <taxon>Pseudomonadota</taxon>
        <taxon>Alphaproteobacteria</taxon>
        <taxon>Hyphomicrobiales</taxon>
        <taxon>Methylobacteriaceae</taxon>
        <taxon>Methylobacterium</taxon>
    </lineage>
</organism>
<keyword evidence="3" id="KW-1185">Reference proteome</keyword>
<dbReference type="RefSeq" id="WP_024830176.1">
    <property type="nucleotide sequence ID" value="NZ_CP028843.1"/>
</dbReference>
<feature type="signal peptide" evidence="1">
    <location>
        <begin position="1"/>
        <end position="19"/>
    </location>
</feature>
<dbReference type="EMBL" id="CP028843">
    <property type="protein sequence ID" value="AWB22471.1"/>
    <property type="molecule type" value="Genomic_DNA"/>
</dbReference>
<accession>A0A2R4WLP5</accession>
<name>A0A2R4WLP5_9HYPH</name>
<dbReference type="Proteomes" id="UP000244755">
    <property type="component" value="Chromosome 1"/>
</dbReference>
<reference evidence="2 3" key="1">
    <citation type="submission" date="2018-04" db="EMBL/GenBank/DDBJ databases">
        <title>Methylobacterium sp. PR1016A genome.</title>
        <authorList>
            <person name="Park W."/>
        </authorList>
    </citation>
    <scope>NUCLEOTIDE SEQUENCE [LARGE SCALE GENOMIC DNA]</scope>
    <source>
        <strain evidence="2 3">PR1016A</strain>
    </source>
</reference>
<keyword evidence="1" id="KW-0732">Signal</keyword>
<evidence type="ECO:0000313" key="2">
    <source>
        <dbReference type="EMBL" id="AWB22471.1"/>
    </source>
</evidence>